<protein>
    <recommendedName>
        <fullName evidence="4">Peptidase M12B domain-containing protein</fullName>
    </recommendedName>
</protein>
<name>A0ABP7U7V7_9BACT</name>
<organism evidence="2 3">
    <name type="scientific">Hymenobacter glaciei</name>
    <dbReference type="NCBI Taxonomy" id="877209"/>
    <lineage>
        <taxon>Bacteria</taxon>
        <taxon>Pseudomonadati</taxon>
        <taxon>Bacteroidota</taxon>
        <taxon>Cytophagia</taxon>
        <taxon>Cytophagales</taxon>
        <taxon>Hymenobacteraceae</taxon>
        <taxon>Hymenobacter</taxon>
    </lineage>
</organism>
<evidence type="ECO:0008006" key="4">
    <source>
        <dbReference type="Google" id="ProtNLM"/>
    </source>
</evidence>
<evidence type="ECO:0000256" key="1">
    <source>
        <dbReference type="SAM" id="Coils"/>
    </source>
</evidence>
<evidence type="ECO:0000313" key="3">
    <source>
        <dbReference type="Proteomes" id="UP001501469"/>
    </source>
</evidence>
<dbReference type="SUPFAM" id="SSF55486">
    <property type="entry name" value="Metalloproteases ('zincins'), catalytic domain"/>
    <property type="match status" value="1"/>
</dbReference>
<keyword evidence="3" id="KW-1185">Reference proteome</keyword>
<keyword evidence="1" id="KW-0175">Coiled coil</keyword>
<evidence type="ECO:0000313" key="2">
    <source>
        <dbReference type="EMBL" id="GAA4037573.1"/>
    </source>
</evidence>
<reference evidence="3" key="1">
    <citation type="journal article" date="2019" name="Int. J. Syst. Evol. Microbiol.">
        <title>The Global Catalogue of Microorganisms (GCM) 10K type strain sequencing project: providing services to taxonomists for standard genome sequencing and annotation.</title>
        <authorList>
            <consortium name="The Broad Institute Genomics Platform"/>
            <consortium name="The Broad Institute Genome Sequencing Center for Infectious Disease"/>
            <person name="Wu L."/>
            <person name="Ma J."/>
        </authorList>
    </citation>
    <scope>NUCLEOTIDE SEQUENCE [LARGE SCALE GENOMIC DNA]</scope>
    <source>
        <strain evidence="3">JCM 17225</strain>
    </source>
</reference>
<feature type="coiled-coil region" evidence="1">
    <location>
        <begin position="397"/>
        <end position="431"/>
    </location>
</feature>
<dbReference type="EMBL" id="BAABDK010000017">
    <property type="protein sequence ID" value="GAA4037573.1"/>
    <property type="molecule type" value="Genomic_DNA"/>
</dbReference>
<dbReference type="Proteomes" id="UP001501469">
    <property type="component" value="Unassembled WGS sequence"/>
</dbReference>
<sequence>MNWKMIPNQLNDEITEVMGLPIANFEYCFDAHKQQYLSVGLDAHLKQKLQDKYPRVTVYSEDYYPAWLSLLPGQEAKLQLHIEALNANPCNGDYLTFDAHTNYQVTVNGQVNEAIRITPSAGSSEKAPQVVDITVKCIKACSDTSLCVLDKNGNLAGQLNVVSNTKIHQLPIRVVYLVKDGAASSTNLSALQSTFAGLNLSQYLNENSLNQANIQTFFERTSQTYQLVFKETEWAGKYYDVANMWYTDYVGIPKTLFLEKVMADYRAKYEASGTVPFRGIVLVVTDIRKNPADHEGGVSQVRPVNARGIIIYETNLKKESSYAHEIGHTLGLDHTFLGVEDKADLSARKANILGNKSVLALDIKARIAYTARIKYFQAQIANSPSGSAEQKVAQDALEAERKAVAQNEKTIMQAQAQIASNKQEIQAYAANPFKFGSGVTQNFMDYVATRAYFFHWQWKIMQNDVIRYYGS</sequence>
<accession>A0ABP7U7V7</accession>
<comment type="caution">
    <text evidence="2">The sequence shown here is derived from an EMBL/GenBank/DDBJ whole genome shotgun (WGS) entry which is preliminary data.</text>
</comment>
<gene>
    <name evidence="2" type="ORF">GCM10022409_23330</name>
</gene>
<proteinExistence type="predicted"/>